<dbReference type="InterPro" id="IPR032675">
    <property type="entry name" value="LRR_dom_sf"/>
</dbReference>
<sequence>MPPKRLDQLPPELFHRVTDQLELPDIKNLRLINRALEHIVTDDNFRSLFVSKRVELTRRNLEKFAWITEHSPLGCLLQNLTLVGVVYDPGHLLMLSEGNKYQALSYSNDQMDQMQSSLTKELDSLNQRRMEQDKFHHSGKDAGLLSTALRNLAKQNPTGLHSLSTKISIYRYDGSASLTPNEAQCWIWIHEAAKCTFLLAMKCLRYSRISVRSLDIFHAKPASMRCGLPRDTLTQVGWPSPEMYQWTALRQLSICLSDPLPVQSEQDMETGGSFSIMHQSRVPDTDLMASSDLLGDELHLQSLATMLTACPNLEVLEISGFRFDEEEWMHYSLQHVRDAAMVFFARFLSLMRPLKQLRRLRLAGLRLTEQDLVGLIRNHGATLRDLELEHIVFVEGGLDRLFSCLGGRDYASNGLTLDRILLKDLWVNISPITFTRSEDEKCTQISGENITDNTILRTGEDAARKVIMYDVADGYGPSIRGGSPWEGRSLGEFGVWRR</sequence>
<feature type="domain" description="F-box" evidence="1">
    <location>
        <begin position="3"/>
        <end position="48"/>
    </location>
</feature>
<accession>A0A1X7S339</accession>
<organism evidence="2 3">
    <name type="scientific">Zymoseptoria tritici (strain ST99CH_3D7)</name>
    <dbReference type="NCBI Taxonomy" id="1276538"/>
    <lineage>
        <taxon>Eukaryota</taxon>
        <taxon>Fungi</taxon>
        <taxon>Dikarya</taxon>
        <taxon>Ascomycota</taxon>
        <taxon>Pezizomycotina</taxon>
        <taxon>Dothideomycetes</taxon>
        <taxon>Dothideomycetidae</taxon>
        <taxon>Mycosphaerellales</taxon>
        <taxon>Mycosphaerellaceae</taxon>
        <taxon>Zymoseptoria</taxon>
    </lineage>
</organism>
<dbReference type="Gene3D" id="3.80.10.10">
    <property type="entry name" value="Ribonuclease Inhibitor"/>
    <property type="match status" value="1"/>
</dbReference>
<proteinExistence type="predicted"/>
<dbReference type="AlphaFoldDB" id="A0A1X7S339"/>
<keyword evidence="3" id="KW-1185">Reference proteome</keyword>
<evidence type="ECO:0000313" key="2">
    <source>
        <dbReference type="EMBL" id="SMQ54106.1"/>
    </source>
</evidence>
<name>A0A1X7S339_ZYMT9</name>
<evidence type="ECO:0000259" key="1">
    <source>
        <dbReference type="PROSITE" id="PS50181"/>
    </source>
</evidence>
<dbReference type="SUPFAM" id="SSF52047">
    <property type="entry name" value="RNI-like"/>
    <property type="match status" value="1"/>
</dbReference>
<protein>
    <recommendedName>
        <fullName evidence="1">F-box domain-containing protein</fullName>
    </recommendedName>
</protein>
<dbReference type="Proteomes" id="UP000215127">
    <property type="component" value="Chromosome 9"/>
</dbReference>
<gene>
    <name evidence="2" type="ORF">ZT3D7_G9260</name>
</gene>
<reference evidence="2 3" key="1">
    <citation type="submission" date="2016-06" db="EMBL/GenBank/DDBJ databases">
        <authorList>
            <person name="Kjaerup R.B."/>
            <person name="Dalgaard T.S."/>
            <person name="Juul-Madsen H.R."/>
        </authorList>
    </citation>
    <scope>NUCLEOTIDE SEQUENCE [LARGE SCALE GENOMIC DNA]</scope>
</reference>
<dbReference type="PROSITE" id="PS50181">
    <property type="entry name" value="FBOX"/>
    <property type="match status" value="1"/>
</dbReference>
<dbReference type="EMBL" id="LT853700">
    <property type="protein sequence ID" value="SMQ54106.1"/>
    <property type="molecule type" value="Genomic_DNA"/>
</dbReference>
<dbReference type="InterPro" id="IPR001810">
    <property type="entry name" value="F-box_dom"/>
</dbReference>
<evidence type="ECO:0000313" key="3">
    <source>
        <dbReference type="Proteomes" id="UP000215127"/>
    </source>
</evidence>